<evidence type="ECO:0000256" key="2">
    <source>
        <dbReference type="SAM" id="Phobius"/>
    </source>
</evidence>
<dbReference type="HOGENOM" id="CLU_651847_0_0_11"/>
<keyword evidence="2" id="KW-0812">Transmembrane</keyword>
<feature type="transmembrane region" description="Helical" evidence="2">
    <location>
        <begin position="55"/>
        <end position="77"/>
    </location>
</feature>
<dbReference type="KEGG" id="nml:Namu_3185"/>
<evidence type="ECO:0008006" key="5">
    <source>
        <dbReference type="Google" id="ProtNLM"/>
    </source>
</evidence>
<feature type="transmembrane region" description="Helical" evidence="2">
    <location>
        <begin position="240"/>
        <end position="263"/>
    </location>
</feature>
<name>C8XCR4_NAKMY</name>
<evidence type="ECO:0000313" key="3">
    <source>
        <dbReference type="EMBL" id="ACV79517.1"/>
    </source>
</evidence>
<dbReference type="EMBL" id="CP001737">
    <property type="protein sequence ID" value="ACV79517.1"/>
    <property type="molecule type" value="Genomic_DNA"/>
</dbReference>
<gene>
    <name evidence="3" type="ordered locus">Namu_3185</name>
</gene>
<keyword evidence="2" id="KW-0472">Membrane</keyword>
<keyword evidence="4" id="KW-1185">Reference proteome</keyword>
<reference evidence="3 4" key="2">
    <citation type="journal article" date="2010" name="Stand. Genomic Sci.">
        <title>Complete genome sequence of Nakamurella multipartita type strain (Y-104).</title>
        <authorList>
            <person name="Tice H."/>
            <person name="Mayilraj S."/>
            <person name="Sims D."/>
            <person name="Lapidus A."/>
            <person name="Nolan M."/>
            <person name="Lucas S."/>
            <person name="Glavina Del Rio T."/>
            <person name="Copeland A."/>
            <person name="Cheng J.F."/>
            <person name="Meincke L."/>
            <person name="Bruce D."/>
            <person name="Goodwin L."/>
            <person name="Pitluck S."/>
            <person name="Ivanova N."/>
            <person name="Mavromatis K."/>
            <person name="Ovchinnikova G."/>
            <person name="Pati A."/>
            <person name="Chen A."/>
            <person name="Palaniappan K."/>
            <person name="Land M."/>
            <person name="Hauser L."/>
            <person name="Chang Y.J."/>
            <person name="Jeffries C.D."/>
            <person name="Detter J.C."/>
            <person name="Brettin T."/>
            <person name="Rohde M."/>
            <person name="Goker M."/>
            <person name="Bristow J."/>
            <person name="Eisen J.A."/>
            <person name="Markowitz V."/>
            <person name="Hugenholtz P."/>
            <person name="Kyrpides N.C."/>
            <person name="Klenk H.P."/>
            <person name="Chen F."/>
        </authorList>
    </citation>
    <scope>NUCLEOTIDE SEQUENCE [LARGE SCALE GENOMIC DNA]</scope>
    <source>
        <strain evidence="4">ATCC 700099 / DSM 44233 / CIP 104796 / JCM 9543 / NBRC 105858 / Y-104</strain>
    </source>
</reference>
<reference evidence="4" key="1">
    <citation type="submission" date="2009-09" db="EMBL/GenBank/DDBJ databases">
        <title>The complete genome of Nakamurella multipartita DSM 44233.</title>
        <authorList>
            <consortium name="US DOE Joint Genome Institute (JGI-PGF)"/>
            <person name="Lucas S."/>
            <person name="Copeland A."/>
            <person name="Lapidus A."/>
            <person name="Glavina del Rio T."/>
            <person name="Dalin E."/>
            <person name="Tice H."/>
            <person name="Bruce D."/>
            <person name="Goodwin L."/>
            <person name="Pitluck S."/>
            <person name="Kyrpides N."/>
            <person name="Mavromatis K."/>
            <person name="Ivanova N."/>
            <person name="Ovchinnikova G."/>
            <person name="Sims D."/>
            <person name="Meincke L."/>
            <person name="Brettin T."/>
            <person name="Detter J.C."/>
            <person name="Han C."/>
            <person name="Larimer F."/>
            <person name="Land M."/>
            <person name="Hauser L."/>
            <person name="Markowitz V."/>
            <person name="Cheng J.-F."/>
            <person name="Hugenholtz P."/>
            <person name="Woyke T."/>
            <person name="Wu D."/>
            <person name="Klenk H.-P."/>
            <person name="Eisen J.A."/>
        </authorList>
    </citation>
    <scope>NUCLEOTIDE SEQUENCE [LARGE SCALE GENOMIC DNA]</scope>
    <source>
        <strain evidence="4">ATCC 700099 / DSM 44233 / CIP 104796 / JCM 9543 / NBRC 105858 / Y-104</strain>
    </source>
</reference>
<organism evidence="3 4">
    <name type="scientific">Nakamurella multipartita (strain ATCC 700099 / DSM 44233 / CIP 104796 / JCM 9543 / NBRC 105858 / Y-104)</name>
    <name type="common">Microsphaera multipartita</name>
    <dbReference type="NCBI Taxonomy" id="479431"/>
    <lineage>
        <taxon>Bacteria</taxon>
        <taxon>Bacillati</taxon>
        <taxon>Actinomycetota</taxon>
        <taxon>Actinomycetes</taxon>
        <taxon>Nakamurellales</taxon>
        <taxon>Nakamurellaceae</taxon>
        <taxon>Nakamurella</taxon>
    </lineage>
</organism>
<dbReference type="STRING" id="479431.Namu_3185"/>
<dbReference type="AlphaFoldDB" id="C8XCR4"/>
<feature type="region of interest" description="Disordered" evidence="1">
    <location>
        <begin position="1"/>
        <end position="41"/>
    </location>
</feature>
<protein>
    <recommendedName>
        <fullName evidence="5">Lipopolysaccharide biosynthesis protein</fullName>
    </recommendedName>
</protein>
<dbReference type="Proteomes" id="UP000002218">
    <property type="component" value="Chromosome"/>
</dbReference>
<evidence type="ECO:0000256" key="1">
    <source>
        <dbReference type="SAM" id="MobiDB-lite"/>
    </source>
</evidence>
<accession>C8XCR4</accession>
<dbReference type="InParanoid" id="C8XCR4"/>
<sequence>MQPGRDVLTESPPTPSRRRHRAAESAAFQAQGFPSERPTGTGELPPFGLIMARPLLLAIAALLGALGGFLLTGNSGYQAQSMLQFSTASLDSLVVKQTGQTLARRVLSADVVSEAERQAGLPAGSLTGQIAAGWEQDSNLVEVSAHASTEAGAIAAANAVAGAVVSLNESQIQAQLQQAHANSSDLLNAEGLPSPAAEDAREAQVGQSLANRQDAITARSGSVVVIDPAAQASHAGITPLMGSVVGLVAGLLLGGLAAVLLGVRGMRISSVRSLRALFPGYRISRTGEAARLVGEVLESGRECIAVVCPAGAREAGLALADDLSAFAGAHGHLVRNLGLVDDRAMALATLGRDARRDVPGIMNADMMIAVVDADSEAAHLLEGQSDFVAVVVARRSRTTVAAVAAAMEAFDRAAPRLVLAR</sequence>
<evidence type="ECO:0000313" key="4">
    <source>
        <dbReference type="Proteomes" id="UP000002218"/>
    </source>
</evidence>
<keyword evidence="2" id="KW-1133">Transmembrane helix</keyword>
<proteinExistence type="predicted"/>